<dbReference type="Proteomes" id="UP001155840">
    <property type="component" value="Unassembled WGS sequence"/>
</dbReference>
<gene>
    <name evidence="2" type="ORF">G8E10_25145</name>
</gene>
<name>A0AA43ZL21_9HYPH</name>
<comment type="caution">
    <text evidence="2">The sequence shown here is derived from an EMBL/GenBank/DDBJ whole genome shotgun (WGS) entry which is preliminary data.</text>
</comment>
<keyword evidence="1" id="KW-0812">Transmembrane</keyword>
<evidence type="ECO:0000256" key="1">
    <source>
        <dbReference type="SAM" id="Phobius"/>
    </source>
</evidence>
<keyword evidence="1" id="KW-1133">Transmembrane helix</keyword>
<feature type="transmembrane region" description="Helical" evidence="1">
    <location>
        <begin position="55"/>
        <end position="78"/>
    </location>
</feature>
<reference evidence="2" key="1">
    <citation type="submission" date="2020-03" db="EMBL/GenBank/DDBJ databases">
        <title>Ferranicluibacter endophyticum gen. nov., sp. nov., a new genus isolated from Rubus ulmifolius Schott. stem.</title>
        <authorList>
            <person name="Roca-Couso R."/>
            <person name="Flores-Felix J.D."/>
            <person name="Igual J.M."/>
            <person name="Rivas R."/>
        </authorList>
    </citation>
    <scope>NUCLEOTIDE SEQUENCE</scope>
    <source>
        <strain evidence="2">CRRU44</strain>
    </source>
</reference>
<organism evidence="2 3">
    <name type="scientific">Ferranicluibacter rubi</name>
    <dbReference type="NCBI Taxonomy" id="2715133"/>
    <lineage>
        <taxon>Bacteria</taxon>
        <taxon>Pseudomonadati</taxon>
        <taxon>Pseudomonadota</taxon>
        <taxon>Alphaproteobacteria</taxon>
        <taxon>Hyphomicrobiales</taxon>
        <taxon>Rhizobiaceae</taxon>
        <taxon>Ferranicluibacter</taxon>
    </lineage>
</organism>
<accession>A0AA43ZL21</accession>
<proteinExistence type="predicted"/>
<keyword evidence="3" id="KW-1185">Reference proteome</keyword>
<feature type="transmembrane region" description="Helical" evidence="1">
    <location>
        <begin position="118"/>
        <end position="143"/>
    </location>
</feature>
<evidence type="ECO:0000313" key="3">
    <source>
        <dbReference type="Proteomes" id="UP001155840"/>
    </source>
</evidence>
<dbReference type="RefSeq" id="WP_110808037.1">
    <property type="nucleotide sequence ID" value="NZ_JAANCM010000024.1"/>
</dbReference>
<sequence length="190" mass="20193">MQQTTLSHSDGNTLFPLVLSIVAAAATGVLWAYANPIQLVPGVIQWRIFAFLPPLIGILLGWRSGFICGYLGTIVWSLLAGTFIPAHSLIVDGIMVGLTGLAPGLLFDPAKTTFDRTVLVKIALACLAVGIVMVAAVSASLAYLGIFPFWWAFGYIGLSDIVPMVIGTPLLIVPAMKILKSAHPAGFKRF</sequence>
<feature type="transmembrane region" description="Helical" evidence="1">
    <location>
        <begin position="14"/>
        <end position="34"/>
    </location>
</feature>
<dbReference type="EMBL" id="JAANCM010000024">
    <property type="protein sequence ID" value="NHT78990.1"/>
    <property type="molecule type" value="Genomic_DNA"/>
</dbReference>
<protein>
    <submittedName>
        <fullName evidence="2">Aminotriazole resistance protein</fullName>
    </submittedName>
</protein>
<feature type="transmembrane region" description="Helical" evidence="1">
    <location>
        <begin position="84"/>
        <end position="106"/>
    </location>
</feature>
<keyword evidence="1" id="KW-0472">Membrane</keyword>
<feature type="transmembrane region" description="Helical" evidence="1">
    <location>
        <begin position="149"/>
        <end position="173"/>
    </location>
</feature>
<dbReference type="AlphaFoldDB" id="A0AA43ZL21"/>
<evidence type="ECO:0000313" key="2">
    <source>
        <dbReference type="EMBL" id="NHT78990.1"/>
    </source>
</evidence>